<dbReference type="PROSITE" id="PS50931">
    <property type="entry name" value="HTH_LYSR"/>
    <property type="match status" value="1"/>
</dbReference>
<dbReference type="InterPro" id="IPR036388">
    <property type="entry name" value="WH-like_DNA-bd_sf"/>
</dbReference>
<dbReference type="PRINTS" id="PR00039">
    <property type="entry name" value="HTHLYSR"/>
</dbReference>
<name>A0A7X1FA54_9SPHN</name>
<dbReference type="Pfam" id="PF00126">
    <property type="entry name" value="HTH_1"/>
    <property type="match status" value="1"/>
</dbReference>
<dbReference type="Gene3D" id="1.10.10.10">
    <property type="entry name" value="Winged helix-like DNA-binding domain superfamily/Winged helix DNA-binding domain"/>
    <property type="match status" value="1"/>
</dbReference>
<dbReference type="CDD" id="cd05466">
    <property type="entry name" value="PBP2_LTTR_substrate"/>
    <property type="match status" value="1"/>
</dbReference>
<feature type="domain" description="HTH lysR-type" evidence="5">
    <location>
        <begin position="3"/>
        <end position="60"/>
    </location>
</feature>
<dbReference type="AlphaFoldDB" id="A0A7X1FA54"/>
<dbReference type="Pfam" id="PF03466">
    <property type="entry name" value="LysR_substrate"/>
    <property type="match status" value="1"/>
</dbReference>
<dbReference type="InterPro" id="IPR000847">
    <property type="entry name" value="LysR_HTH_N"/>
</dbReference>
<evidence type="ECO:0000259" key="5">
    <source>
        <dbReference type="PROSITE" id="PS50931"/>
    </source>
</evidence>
<evidence type="ECO:0000256" key="1">
    <source>
        <dbReference type="ARBA" id="ARBA00009437"/>
    </source>
</evidence>
<organism evidence="6 7">
    <name type="scientific">Novosphingobium aerophilum</name>
    <dbReference type="NCBI Taxonomy" id="2839843"/>
    <lineage>
        <taxon>Bacteria</taxon>
        <taxon>Pseudomonadati</taxon>
        <taxon>Pseudomonadota</taxon>
        <taxon>Alphaproteobacteria</taxon>
        <taxon>Sphingomonadales</taxon>
        <taxon>Sphingomonadaceae</taxon>
        <taxon>Novosphingobium</taxon>
    </lineage>
</organism>
<sequence>MEIDLTRLRHIAAIARTGSFSRAAEDLHITQPALSRSIATFEKRFGLRIFDRDRSGVVPTAMGRLVIEEAERVLRAARDLDHNLRLYARGEGGDLAIGTGPLLAMLLPDIGRRFLDECPAIHLRASVRTPEHLVQELLDDRIELIFGNSWAIRDIPDLEFSSVGSVRLAFLVRAGHPLTAQSGITLEMLAQYPPASAASSSVAGLSSATGSFICDNFHVLRELVIQTDCVWLSAPSVLADDIAAGCLVALKVEDFHDIDSEVALITRRNRTLSPSARSLVDHLRGLLSAHGSRAFA</sequence>
<gene>
    <name evidence="6" type="ORF">H7F49_16120</name>
</gene>
<dbReference type="FunFam" id="1.10.10.10:FF:000001">
    <property type="entry name" value="LysR family transcriptional regulator"/>
    <property type="match status" value="1"/>
</dbReference>
<dbReference type="GO" id="GO:0005829">
    <property type="term" value="C:cytosol"/>
    <property type="evidence" value="ECO:0007669"/>
    <property type="project" value="TreeGrafter"/>
</dbReference>
<dbReference type="RefSeq" id="WP_185684607.1">
    <property type="nucleotide sequence ID" value="NZ_JACLAU010000039.1"/>
</dbReference>
<dbReference type="Gene3D" id="3.40.190.290">
    <property type="match status" value="1"/>
</dbReference>
<dbReference type="PANTHER" id="PTHR30419:SF8">
    <property type="entry name" value="NITROGEN ASSIMILATION TRANSCRIPTIONAL ACTIVATOR-RELATED"/>
    <property type="match status" value="1"/>
</dbReference>
<dbReference type="SUPFAM" id="SSF53850">
    <property type="entry name" value="Periplasmic binding protein-like II"/>
    <property type="match status" value="1"/>
</dbReference>
<keyword evidence="4" id="KW-0804">Transcription</keyword>
<accession>A0A7X1FA54</accession>
<evidence type="ECO:0000313" key="6">
    <source>
        <dbReference type="EMBL" id="MBC2653220.1"/>
    </source>
</evidence>
<dbReference type="GO" id="GO:0003677">
    <property type="term" value="F:DNA binding"/>
    <property type="evidence" value="ECO:0007669"/>
    <property type="project" value="UniProtKB-KW"/>
</dbReference>
<comment type="caution">
    <text evidence="6">The sequence shown here is derived from an EMBL/GenBank/DDBJ whole genome shotgun (WGS) entry which is preliminary data.</text>
</comment>
<dbReference type="InterPro" id="IPR036390">
    <property type="entry name" value="WH_DNA-bd_sf"/>
</dbReference>
<dbReference type="PANTHER" id="PTHR30419">
    <property type="entry name" value="HTH-TYPE TRANSCRIPTIONAL REGULATOR YBHD"/>
    <property type="match status" value="1"/>
</dbReference>
<dbReference type="InterPro" id="IPR050950">
    <property type="entry name" value="HTH-type_LysR_regulators"/>
</dbReference>
<evidence type="ECO:0000256" key="4">
    <source>
        <dbReference type="ARBA" id="ARBA00023163"/>
    </source>
</evidence>
<proteinExistence type="inferred from homology"/>
<evidence type="ECO:0000256" key="2">
    <source>
        <dbReference type="ARBA" id="ARBA00023015"/>
    </source>
</evidence>
<keyword evidence="3" id="KW-0238">DNA-binding</keyword>
<keyword evidence="7" id="KW-1185">Reference proteome</keyword>
<reference evidence="6 7" key="1">
    <citation type="submission" date="2020-08" db="EMBL/GenBank/DDBJ databases">
        <title>The genome sequence of Novosphingobium flavum 4Y4.</title>
        <authorList>
            <person name="Liu Y."/>
        </authorList>
    </citation>
    <scope>NUCLEOTIDE SEQUENCE [LARGE SCALE GENOMIC DNA]</scope>
    <source>
        <strain evidence="6 7">4Y4</strain>
    </source>
</reference>
<dbReference type="Proteomes" id="UP000520156">
    <property type="component" value="Unassembled WGS sequence"/>
</dbReference>
<evidence type="ECO:0000313" key="7">
    <source>
        <dbReference type="Proteomes" id="UP000520156"/>
    </source>
</evidence>
<keyword evidence="2" id="KW-0805">Transcription regulation</keyword>
<dbReference type="SUPFAM" id="SSF46785">
    <property type="entry name" value="Winged helix' DNA-binding domain"/>
    <property type="match status" value="1"/>
</dbReference>
<dbReference type="EMBL" id="JACLAU010000039">
    <property type="protein sequence ID" value="MBC2653220.1"/>
    <property type="molecule type" value="Genomic_DNA"/>
</dbReference>
<protein>
    <submittedName>
        <fullName evidence="6">LysR family transcriptional regulator</fullName>
    </submittedName>
</protein>
<comment type="similarity">
    <text evidence="1">Belongs to the LysR transcriptional regulatory family.</text>
</comment>
<evidence type="ECO:0000256" key="3">
    <source>
        <dbReference type="ARBA" id="ARBA00023125"/>
    </source>
</evidence>
<dbReference type="GO" id="GO:0003700">
    <property type="term" value="F:DNA-binding transcription factor activity"/>
    <property type="evidence" value="ECO:0007669"/>
    <property type="project" value="InterPro"/>
</dbReference>
<dbReference type="InterPro" id="IPR005119">
    <property type="entry name" value="LysR_subst-bd"/>
</dbReference>